<dbReference type="InterPro" id="IPR043519">
    <property type="entry name" value="NT_sf"/>
</dbReference>
<accession>A0A7J3I8U3</accession>
<dbReference type="GO" id="GO:0016779">
    <property type="term" value="F:nucleotidyltransferase activity"/>
    <property type="evidence" value="ECO:0007669"/>
    <property type="project" value="InterPro"/>
</dbReference>
<dbReference type="PANTHER" id="PTHR37030:SF1">
    <property type="entry name" value="NUCLEOTIDYLTRANSFERASE"/>
    <property type="match status" value="1"/>
</dbReference>
<dbReference type="EMBL" id="DTAI01000163">
    <property type="protein sequence ID" value="HGN37005.1"/>
    <property type="molecule type" value="Genomic_DNA"/>
</dbReference>
<dbReference type="Pfam" id="PF01909">
    <property type="entry name" value="NTP_transf_2"/>
    <property type="match status" value="1"/>
</dbReference>
<protein>
    <submittedName>
        <fullName evidence="2">DNA polymerase subunit beta</fullName>
    </submittedName>
</protein>
<evidence type="ECO:0000259" key="1">
    <source>
        <dbReference type="Pfam" id="PF01909"/>
    </source>
</evidence>
<evidence type="ECO:0000313" key="2">
    <source>
        <dbReference type="EMBL" id="HGN37005.1"/>
    </source>
</evidence>
<proteinExistence type="predicted"/>
<dbReference type="Gene3D" id="3.30.460.10">
    <property type="entry name" value="Beta Polymerase, domain 2"/>
    <property type="match status" value="1"/>
</dbReference>
<dbReference type="AlphaFoldDB" id="A0A7J3I8U3"/>
<dbReference type="EMBL" id="DTBZ01000133">
    <property type="protein sequence ID" value="HGQ18724.1"/>
    <property type="molecule type" value="Genomic_DNA"/>
</dbReference>
<dbReference type="CDD" id="cd05403">
    <property type="entry name" value="NT_KNTase_like"/>
    <property type="match status" value="1"/>
</dbReference>
<organism evidence="2">
    <name type="scientific">Ignisphaera aggregans</name>
    <dbReference type="NCBI Taxonomy" id="334771"/>
    <lineage>
        <taxon>Archaea</taxon>
        <taxon>Thermoproteota</taxon>
        <taxon>Thermoprotei</taxon>
        <taxon>Desulfurococcales</taxon>
        <taxon>Desulfurococcaceae</taxon>
        <taxon>Ignisphaera</taxon>
    </lineage>
</organism>
<dbReference type="PANTHER" id="PTHR37030">
    <property type="entry name" value="NUCLEOTIDYLTRANSFERASE"/>
    <property type="match status" value="1"/>
</dbReference>
<dbReference type="SUPFAM" id="SSF81301">
    <property type="entry name" value="Nucleotidyltransferase"/>
    <property type="match status" value="1"/>
</dbReference>
<gene>
    <name evidence="2" type="ORF">ENT87_05615</name>
    <name evidence="3" type="ORF">ENU30_07125</name>
</gene>
<dbReference type="InterPro" id="IPR002934">
    <property type="entry name" value="Polymerase_NTP_transf_dom"/>
</dbReference>
<comment type="caution">
    <text evidence="2">The sequence shown here is derived from an EMBL/GenBank/DDBJ whole genome shotgun (WGS) entry which is preliminary data.</text>
</comment>
<evidence type="ECO:0000313" key="3">
    <source>
        <dbReference type="EMBL" id="HGQ18724.1"/>
    </source>
</evidence>
<feature type="domain" description="Polymerase nucleotidyl transferase" evidence="1">
    <location>
        <begin position="10"/>
        <end position="70"/>
    </location>
</feature>
<reference evidence="2" key="1">
    <citation type="journal article" date="2020" name="mSystems">
        <title>Genome- and Community-Level Interaction Insights into Carbon Utilization and Element Cycling Functions of Hydrothermarchaeota in Hydrothermal Sediment.</title>
        <authorList>
            <person name="Zhou Z."/>
            <person name="Liu Y."/>
            <person name="Xu W."/>
            <person name="Pan J."/>
            <person name="Luo Z.H."/>
            <person name="Li M."/>
        </authorList>
    </citation>
    <scope>NUCLEOTIDE SEQUENCE [LARGE SCALE GENOMIC DNA]</scope>
    <source>
        <strain evidence="2">SpSt-618</strain>
        <strain evidence="3">SpSt-657</strain>
    </source>
</reference>
<sequence>MLREWRIWVNKIATIARSILRDTEVYVIGSIARGNYVGGSDVDIVIVSPNIPNGALSRAGVKALIEKMLDLPYYHPFEIHLLKPEEAIRYLSRVREDVIKIEME</sequence>
<name>A0A7J3I8U3_9CREN</name>